<dbReference type="InterPro" id="IPR003352">
    <property type="entry name" value="PTS_EIIC"/>
</dbReference>
<evidence type="ECO:0000256" key="4">
    <source>
        <dbReference type="ARBA" id="ARBA00022597"/>
    </source>
</evidence>
<keyword evidence="6 9" id="KW-0812">Transmembrane</keyword>
<feature type="transmembrane region" description="Helical" evidence="9">
    <location>
        <begin position="115"/>
        <end position="135"/>
    </location>
</feature>
<feature type="transmembrane region" description="Helical" evidence="9">
    <location>
        <begin position="182"/>
        <end position="205"/>
    </location>
</feature>
<keyword evidence="8 9" id="KW-0472">Membrane</keyword>
<dbReference type="PROSITE" id="PS51103">
    <property type="entry name" value="PTS_EIIC_TYPE_1"/>
    <property type="match status" value="1"/>
</dbReference>
<feature type="domain" description="PTS EIIC type-1" evidence="10">
    <location>
        <begin position="1"/>
        <end position="214"/>
    </location>
</feature>
<feature type="transmembrane region" description="Helical" evidence="9">
    <location>
        <begin position="142"/>
        <end position="162"/>
    </location>
</feature>
<dbReference type="GO" id="GO:0015771">
    <property type="term" value="P:trehalose transport"/>
    <property type="evidence" value="ECO:0007669"/>
    <property type="project" value="TreeGrafter"/>
</dbReference>
<evidence type="ECO:0000313" key="11">
    <source>
        <dbReference type="EMBL" id="STY44566.1"/>
    </source>
</evidence>
<dbReference type="InterPro" id="IPR013013">
    <property type="entry name" value="PTS_EIIC_1"/>
</dbReference>
<evidence type="ECO:0000256" key="9">
    <source>
        <dbReference type="SAM" id="Phobius"/>
    </source>
</evidence>
<keyword evidence="5" id="KW-0598">Phosphotransferase system</keyword>
<evidence type="ECO:0000256" key="7">
    <source>
        <dbReference type="ARBA" id="ARBA00022989"/>
    </source>
</evidence>
<sequence>MIVIPTVLLFVLVPVAAGIFGPLGNYLSIGIANGVGWLSNINQVITGAVVGGIWNILILFGVHWAPNTMVVIPEVAKTGHSAFIAYAANANFGMAGAAFAIFLKSRNRKLKNFSLTAITSVFLSGIVEPAIYGLGVKFKSPLVAGCLGAAIGGAFMGIFHVIGNAFVFGGLTTIPAFAGPTLWAYIVGLVISFAGGLAFTLLFGVKDPEAEMNQ</sequence>
<dbReference type="PANTHER" id="PTHR30175">
    <property type="entry name" value="PHOSPHOTRANSFERASE SYSTEM TRANSPORT PROTEIN"/>
    <property type="match status" value="1"/>
</dbReference>
<protein>
    <submittedName>
        <fullName evidence="11">EIIBCA-Bgl</fullName>
    </submittedName>
</protein>
<gene>
    <name evidence="11" type="primary">bglF_3</name>
    <name evidence="11" type="ORF">NCTC10815_01915</name>
</gene>
<proteinExistence type="predicted"/>
<evidence type="ECO:0000256" key="3">
    <source>
        <dbReference type="ARBA" id="ARBA00022475"/>
    </source>
</evidence>
<feature type="transmembrane region" description="Helical" evidence="9">
    <location>
        <begin position="83"/>
        <end position="103"/>
    </location>
</feature>
<accession>A0A378MGC8</accession>
<dbReference type="AlphaFoldDB" id="A0A378MGC8"/>
<evidence type="ECO:0000256" key="6">
    <source>
        <dbReference type="ARBA" id="ARBA00022692"/>
    </source>
</evidence>
<dbReference type="EMBL" id="UGPG01000001">
    <property type="protein sequence ID" value="STY44566.1"/>
    <property type="molecule type" value="Genomic_DNA"/>
</dbReference>
<comment type="subcellular location">
    <subcellularLocation>
        <location evidence="1">Cell membrane</location>
        <topology evidence="1">Multi-pass membrane protein</topology>
    </subcellularLocation>
</comment>
<dbReference type="PANTHER" id="PTHR30175:SF1">
    <property type="entry name" value="PTS SYSTEM ARBUTIN-, CELLOBIOSE-, AND SALICIN-SPECIFIC EIIBC COMPONENT-RELATED"/>
    <property type="match status" value="1"/>
</dbReference>
<name>A0A378MGC8_LISGR</name>
<dbReference type="InterPro" id="IPR050558">
    <property type="entry name" value="PTS_Sugar-Specific_Components"/>
</dbReference>
<evidence type="ECO:0000256" key="8">
    <source>
        <dbReference type="ARBA" id="ARBA00023136"/>
    </source>
</evidence>
<feature type="transmembrane region" description="Helical" evidence="9">
    <location>
        <begin position="41"/>
        <end position="62"/>
    </location>
</feature>
<reference evidence="11 12" key="1">
    <citation type="submission" date="2018-06" db="EMBL/GenBank/DDBJ databases">
        <authorList>
            <consortium name="Pathogen Informatics"/>
            <person name="Doyle S."/>
        </authorList>
    </citation>
    <scope>NUCLEOTIDE SEQUENCE [LARGE SCALE GENOMIC DNA]</scope>
    <source>
        <strain evidence="12">NCTC 10815</strain>
    </source>
</reference>
<dbReference type="Pfam" id="PF02378">
    <property type="entry name" value="PTS_EIIC"/>
    <property type="match status" value="1"/>
</dbReference>
<dbReference type="GO" id="GO:0009401">
    <property type="term" value="P:phosphoenolpyruvate-dependent sugar phosphotransferase system"/>
    <property type="evidence" value="ECO:0007669"/>
    <property type="project" value="UniProtKB-KW"/>
</dbReference>
<keyword evidence="7 9" id="KW-1133">Transmembrane helix</keyword>
<evidence type="ECO:0000256" key="1">
    <source>
        <dbReference type="ARBA" id="ARBA00004651"/>
    </source>
</evidence>
<keyword evidence="2" id="KW-0813">Transport</keyword>
<organism evidence="11 12">
    <name type="scientific">Listeria grayi</name>
    <name type="common">Listeria murrayi</name>
    <dbReference type="NCBI Taxonomy" id="1641"/>
    <lineage>
        <taxon>Bacteria</taxon>
        <taxon>Bacillati</taxon>
        <taxon>Bacillota</taxon>
        <taxon>Bacilli</taxon>
        <taxon>Bacillales</taxon>
        <taxon>Listeriaceae</taxon>
        <taxon>Listeria</taxon>
    </lineage>
</organism>
<dbReference type="GO" id="GO:0005886">
    <property type="term" value="C:plasma membrane"/>
    <property type="evidence" value="ECO:0007669"/>
    <property type="project" value="UniProtKB-SubCell"/>
</dbReference>
<dbReference type="GO" id="GO:0008982">
    <property type="term" value="F:protein-N(PI)-phosphohistidine-sugar phosphotransferase activity"/>
    <property type="evidence" value="ECO:0007669"/>
    <property type="project" value="InterPro"/>
</dbReference>
<evidence type="ECO:0000259" key="10">
    <source>
        <dbReference type="PROSITE" id="PS51103"/>
    </source>
</evidence>
<keyword evidence="4" id="KW-0762">Sugar transport</keyword>
<dbReference type="Proteomes" id="UP000254879">
    <property type="component" value="Unassembled WGS sequence"/>
</dbReference>
<keyword evidence="3" id="KW-1003">Cell membrane</keyword>
<dbReference type="GO" id="GO:0090589">
    <property type="term" value="F:protein-phosphocysteine-trehalose phosphotransferase system transporter activity"/>
    <property type="evidence" value="ECO:0007669"/>
    <property type="project" value="TreeGrafter"/>
</dbReference>
<evidence type="ECO:0000313" key="12">
    <source>
        <dbReference type="Proteomes" id="UP000254879"/>
    </source>
</evidence>
<evidence type="ECO:0000256" key="2">
    <source>
        <dbReference type="ARBA" id="ARBA00022448"/>
    </source>
</evidence>
<evidence type="ECO:0000256" key="5">
    <source>
        <dbReference type="ARBA" id="ARBA00022683"/>
    </source>
</evidence>